<proteinExistence type="predicted"/>
<evidence type="ECO:0000256" key="1">
    <source>
        <dbReference type="SAM" id="Phobius"/>
    </source>
</evidence>
<evidence type="ECO:0000313" key="3">
    <source>
        <dbReference type="Proteomes" id="UP000266340"/>
    </source>
</evidence>
<dbReference type="AlphaFoldDB" id="A0A398CK81"/>
<evidence type="ECO:0000313" key="2">
    <source>
        <dbReference type="EMBL" id="RIE03716.1"/>
    </source>
</evidence>
<name>A0A398CK81_9BACL</name>
<organism evidence="2 3">
    <name type="scientific">Cohnella faecalis</name>
    <dbReference type="NCBI Taxonomy" id="2315694"/>
    <lineage>
        <taxon>Bacteria</taxon>
        <taxon>Bacillati</taxon>
        <taxon>Bacillota</taxon>
        <taxon>Bacilli</taxon>
        <taxon>Bacillales</taxon>
        <taxon>Paenibacillaceae</taxon>
        <taxon>Cohnella</taxon>
    </lineage>
</organism>
<dbReference type="Pfam" id="PF10694">
    <property type="entry name" value="DUF2500"/>
    <property type="match status" value="1"/>
</dbReference>
<dbReference type="InterPro" id="IPR019635">
    <property type="entry name" value="DUF2500"/>
</dbReference>
<protein>
    <submittedName>
        <fullName evidence="2">DUF2500 domain-containing protein</fullName>
    </submittedName>
</protein>
<comment type="caution">
    <text evidence="2">The sequence shown here is derived from an EMBL/GenBank/DDBJ whole genome shotgun (WGS) entry which is preliminary data.</text>
</comment>
<keyword evidence="1" id="KW-0812">Transmembrane</keyword>
<dbReference type="OrthoDB" id="282886at2"/>
<reference evidence="2 3" key="1">
    <citation type="submission" date="2018-09" db="EMBL/GenBank/DDBJ databases">
        <title>Cohnella cavernae sp. nov., isolated from a karst cave.</title>
        <authorList>
            <person name="Zhu H."/>
        </authorList>
    </citation>
    <scope>NUCLEOTIDE SEQUENCE [LARGE SCALE GENOMIC DNA]</scope>
    <source>
        <strain evidence="2 3">K2E09-144</strain>
    </source>
</reference>
<dbReference type="EMBL" id="QXJM01000032">
    <property type="protein sequence ID" value="RIE03716.1"/>
    <property type="molecule type" value="Genomic_DNA"/>
</dbReference>
<keyword evidence="3" id="KW-1185">Reference proteome</keyword>
<dbReference type="Proteomes" id="UP000266340">
    <property type="component" value="Unassembled WGS sequence"/>
</dbReference>
<keyword evidence="1" id="KW-1133">Transmembrane helix</keyword>
<feature type="transmembrane region" description="Helical" evidence="1">
    <location>
        <begin position="20"/>
        <end position="41"/>
    </location>
</feature>
<keyword evidence="1" id="KW-0472">Membrane</keyword>
<accession>A0A398CK81</accession>
<dbReference type="Gene3D" id="2.40.50.660">
    <property type="match status" value="1"/>
</dbReference>
<sequence>MNPYAEPDGFFGFMSELPLFFKIFGGIVVALVAGTFLYVIVKGLSIWSSNNAASIQVRKAKVVDKRTEVWGGSGDSSANTNYYVTFEFEDGTRVELPVATKHYGLIAAGDQGTLTHQGTRFKGFDRI</sequence>
<dbReference type="RefSeq" id="WP_119149111.1">
    <property type="nucleotide sequence ID" value="NZ_JBHSOV010000021.1"/>
</dbReference>
<gene>
    <name evidence="2" type="ORF">D3H35_10495</name>
</gene>